<comment type="caution">
    <text evidence="1">The sequence shown here is derived from an EMBL/GenBank/DDBJ whole genome shotgun (WGS) entry which is preliminary data.</text>
</comment>
<protein>
    <submittedName>
        <fullName evidence="1">Uncharacterized protein</fullName>
    </submittedName>
</protein>
<gene>
    <name evidence="1" type="ORF">J4Q44_G00354170</name>
</gene>
<organism evidence="1 2">
    <name type="scientific">Coregonus suidteri</name>
    <dbReference type="NCBI Taxonomy" id="861788"/>
    <lineage>
        <taxon>Eukaryota</taxon>
        <taxon>Metazoa</taxon>
        <taxon>Chordata</taxon>
        <taxon>Craniata</taxon>
        <taxon>Vertebrata</taxon>
        <taxon>Euteleostomi</taxon>
        <taxon>Actinopterygii</taxon>
        <taxon>Neopterygii</taxon>
        <taxon>Teleostei</taxon>
        <taxon>Protacanthopterygii</taxon>
        <taxon>Salmoniformes</taxon>
        <taxon>Salmonidae</taxon>
        <taxon>Coregoninae</taxon>
        <taxon>Coregonus</taxon>
    </lineage>
</organism>
<dbReference type="Proteomes" id="UP001356427">
    <property type="component" value="Unassembled WGS sequence"/>
</dbReference>
<reference evidence="1 2" key="1">
    <citation type="submission" date="2021-04" db="EMBL/GenBank/DDBJ databases">
        <authorList>
            <person name="De Guttry C."/>
            <person name="Zahm M."/>
            <person name="Klopp C."/>
            <person name="Cabau C."/>
            <person name="Louis A."/>
            <person name="Berthelot C."/>
            <person name="Parey E."/>
            <person name="Roest Crollius H."/>
            <person name="Montfort J."/>
            <person name="Robinson-Rechavi M."/>
            <person name="Bucao C."/>
            <person name="Bouchez O."/>
            <person name="Gislard M."/>
            <person name="Lluch J."/>
            <person name="Milhes M."/>
            <person name="Lampietro C."/>
            <person name="Lopez Roques C."/>
            <person name="Donnadieu C."/>
            <person name="Braasch I."/>
            <person name="Desvignes T."/>
            <person name="Postlethwait J."/>
            <person name="Bobe J."/>
            <person name="Wedekind C."/>
            <person name="Guiguen Y."/>
        </authorList>
    </citation>
    <scope>NUCLEOTIDE SEQUENCE [LARGE SCALE GENOMIC DNA]</scope>
    <source>
        <strain evidence="1">Cs_M1</strain>
        <tissue evidence="1">Blood</tissue>
    </source>
</reference>
<name>A0AAN8KLG5_9TELE</name>
<evidence type="ECO:0000313" key="1">
    <source>
        <dbReference type="EMBL" id="KAK6294587.1"/>
    </source>
</evidence>
<dbReference type="AlphaFoldDB" id="A0AAN8KLG5"/>
<proteinExistence type="predicted"/>
<keyword evidence="2" id="KW-1185">Reference proteome</keyword>
<dbReference type="EMBL" id="JAGTTL010000035">
    <property type="protein sequence ID" value="KAK6294587.1"/>
    <property type="molecule type" value="Genomic_DNA"/>
</dbReference>
<sequence length="70" mass="7606">MSMKTTICIQLLHTTLTITDPSISGRTSVWASICHKPAPPTKVQKMIQADVNENGLVCTQQLNSLAHSQS</sequence>
<accession>A0AAN8KLG5</accession>
<evidence type="ECO:0000313" key="2">
    <source>
        <dbReference type="Proteomes" id="UP001356427"/>
    </source>
</evidence>